<evidence type="ECO:0000313" key="4">
    <source>
        <dbReference type="EMBL" id="KRM76656.1"/>
    </source>
</evidence>
<dbReference type="EMBL" id="AYYR01000022">
    <property type="protein sequence ID" value="KRM76656.1"/>
    <property type="molecule type" value="Genomic_DNA"/>
</dbReference>
<feature type="domain" description="HTH tetR-type" evidence="3">
    <location>
        <begin position="1"/>
        <end position="61"/>
    </location>
</feature>
<dbReference type="PATRIC" id="fig|1423733.4.peg.1200"/>
<dbReference type="Proteomes" id="UP000051845">
    <property type="component" value="Unassembled WGS sequence"/>
</dbReference>
<feature type="DNA-binding region" description="H-T-H motif" evidence="2">
    <location>
        <begin position="24"/>
        <end position="43"/>
    </location>
</feature>
<dbReference type="AlphaFoldDB" id="A0A0R2BCM0"/>
<protein>
    <recommendedName>
        <fullName evidence="3">HTH tetR-type domain-containing protein</fullName>
    </recommendedName>
</protein>
<evidence type="ECO:0000256" key="1">
    <source>
        <dbReference type="ARBA" id="ARBA00023125"/>
    </source>
</evidence>
<dbReference type="InterPro" id="IPR001647">
    <property type="entry name" value="HTH_TetR"/>
</dbReference>
<dbReference type="InterPro" id="IPR050624">
    <property type="entry name" value="HTH-type_Tx_Regulator"/>
</dbReference>
<comment type="caution">
    <text evidence="4">The sequence shown here is derived from an EMBL/GenBank/DDBJ whole genome shotgun (WGS) entry which is preliminary data.</text>
</comment>
<organism evidence="4 5">
    <name type="scientific">Secundilactobacillus collinoides DSM 20515 = JCM 1123</name>
    <dbReference type="NCBI Taxonomy" id="1423733"/>
    <lineage>
        <taxon>Bacteria</taxon>
        <taxon>Bacillati</taxon>
        <taxon>Bacillota</taxon>
        <taxon>Bacilli</taxon>
        <taxon>Lactobacillales</taxon>
        <taxon>Lactobacillaceae</taxon>
        <taxon>Secundilactobacillus</taxon>
    </lineage>
</organism>
<evidence type="ECO:0000256" key="2">
    <source>
        <dbReference type="PROSITE-ProRule" id="PRU00335"/>
    </source>
</evidence>
<dbReference type="InterPro" id="IPR009057">
    <property type="entry name" value="Homeodomain-like_sf"/>
</dbReference>
<reference evidence="4 5" key="1">
    <citation type="journal article" date="2015" name="Genome Announc.">
        <title>Expanding the biotechnology potential of lactobacilli through comparative genomics of 213 strains and associated genera.</title>
        <authorList>
            <person name="Sun Z."/>
            <person name="Harris H.M."/>
            <person name="McCann A."/>
            <person name="Guo C."/>
            <person name="Argimon S."/>
            <person name="Zhang W."/>
            <person name="Yang X."/>
            <person name="Jeffery I.B."/>
            <person name="Cooney J.C."/>
            <person name="Kagawa T.F."/>
            <person name="Liu W."/>
            <person name="Song Y."/>
            <person name="Salvetti E."/>
            <person name="Wrobel A."/>
            <person name="Rasinkangas P."/>
            <person name="Parkhill J."/>
            <person name="Rea M.C."/>
            <person name="O'Sullivan O."/>
            <person name="Ritari J."/>
            <person name="Douillard F.P."/>
            <person name="Paul Ross R."/>
            <person name="Yang R."/>
            <person name="Briner A.E."/>
            <person name="Felis G.E."/>
            <person name="de Vos W.M."/>
            <person name="Barrangou R."/>
            <person name="Klaenhammer T.R."/>
            <person name="Caufield P.W."/>
            <person name="Cui Y."/>
            <person name="Zhang H."/>
            <person name="O'Toole P.W."/>
        </authorList>
    </citation>
    <scope>NUCLEOTIDE SEQUENCE [LARGE SCALE GENOMIC DNA]</scope>
    <source>
        <strain evidence="4 5">DSM 20515</strain>
    </source>
</reference>
<proteinExistence type="predicted"/>
<name>A0A0R2BCM0_SECCO</name>
<accession>A0A0R2BCM0</accession>
<keyword evidence="1 2" id="KW-0238">DNA-binding</keyword>
<dbReference type="PANTHER" id="PTHR43479">
    <property type="entry name" value="ACREF/ENVCD OPERON REPRESSOR-RELATED"/>
    <property type="match status" value="1"/>
</dbReference>
<evidence type="ECO:0000259" key="3">
    <source>
        <dbReference type="PROSITE" id="PS50977"/>
    </source>
</evidence>
<dbReference type="GO" id="GO:0003677">
    <property type="term" value="F:DNA binding"/>
    <property type="evidence" value="ECO:0007669"/>
    <property type="project" value="UniProtKB-UniRule"/>
</dbReference>
<dbReference type="SUPFAM" id="SSF46689">
    <property type="entry name" value="Homeodomain-like"/>
    <property type="match status" value="1"/>
</dbReference>
<dbReference type="Gene3D" id="1.10.357.10">
    <property type="entry name" value="Tetracycline Repressor, domain 2"/>
    <property type="match status" value="1"/>
</dbReference>
<dbReference type="STRING" id="33960.TY91_16560"/>
<evidence type="ECO:0000313" key="5">
    <source>
        <dbReference type="Proteomes" id="UP000051845"/>
    </source>
</evidence>
<dbReference type="PANTHER" id="PTHR43479:SF11">
    <property type="entry name" value="ACREF_ENVCD OPERON REPRESSOR-RELATED"/>
    <property type="match status" value="1"/>
</dbReference>
<dbReference type="RefSeq" id="WP_056996376.1">
    <property type="nucleotide sequence ID" value="NZ_AYYR01000022.1"/>
</dbReference>
<sequence>MAAEKKIITAFLALLEEEGYDKINVSQLMNRVHLTRTYFYQLYTDKSELAREAFFSLVKTYLIGVSQAITANGTANQESVRQGMQFINDHRDDMQLLMRVQNGQFNLLTEFQGRIKAIIKDEVGKTRLTPEQTLDYFADLFSASTITTLNWFLTHDDMPTDDMIRLAGDSLSQGITSIL</sequence>
<gene>
    <name evidence="4" type="ORF">FC82_GL001137</name>
</gene>
<dbReference type="PROSITE" id="PS50977">
    <property type="entry name" value="HTH_TETR_2"/>
    <property type="match status" value="1"/>
</dbReference>